<accession>A0ABZ2YT76</accession>
<dbReference type="SUPFAM" id="SSF88659">
    <property type="entry name" value="Sigma3 and sigma4 domains of RNA polymerase sigma factors"/>
    <property type="match status" value="1"/>
</dbReference>
<organism evidence="2 3">
    <name type="scientific">Chitinophaga pollutisoli</name>
    <dbReference type="NCBI Taxonomy" id="3133966"/>
    <lineage>
        <taxon>Bacteria</taxon>
        <taxon>Pseudomonadati</taxon>
        <taxon>Bacteroidota</taxon>
        <taxon>Chitinophagia</taxon>
        <taxon>Chitinophagales</taxon>
        <taxon>Chitinophagaceae</taxon>
        <taxon>Chitinophaga</taxon>
    </lineage>
</organism>
<feature type="domain" description="DUF6596" evidence="1">
    <location>
        <begin position="186"/>
        <end position="286"/>
    </location>
</feature>
<reference evidence="3" key="1">
    <citation type="submission" date="2024-03" db="EMBL/GenBank/DDBJ databases">
        <title>Chitinophaga horti sp. nov., isolated from garden soil.</title>
        <authorList>
            <person name="Lee D.S."/>
            <person name="Han D.M."/>
            <person name="Baek J.H."/>
            <person name="Choi D.G."/>
            <person name="Jeon J.H."/>
            <person name="Jeon C.O."/>
        </authorList>
    </citation>
    <scope>NUCLEOTIDE SEQUENCE [LARGE SCALE GENOMIC DNA]</scope>
    <source>
        <strain evidence="3">GPA1</strain>
    </source>
</reference>
<dbReference type="PANTHER" id="PTHR47756:SF2">
    <property type="entry name" value="BLL6612 PROTEIN"/>
    <property type="match status" value="1"/>
</dbReference>
<dbReference type="RefSeq" id="WP_341837597.1">
    <property type="nucleotide sequence ID" value="NZ_CP149822.1"/>
</dbReference>
<dbReference type="InterPro" id="IPR013325">
    <property type="entry name" value="RNA_pol_sigma_r2"/>
</dbReference>
<name>A0ABZ2YT76_9BACT</name>
<dbReference type="InterPro" id="IPR013324">
    <property type="entry name" value="RNA_pol_sigma_r3/r4-like"/>
</dbReference>
<gene>
    <name evidence="2" type="ORF">WJU16_06930</name>
</gene>
<sequence length="413" mass="46897">MSKARATIDQLFQQEFTKMVAVISRQFGLEHIETAEDIVGDTFLTAAENWAGKGMPENPAAWLYVVAKQKTLTYFRRGEIWQQKVLPAVKAGMETEEPETDLDFSAQNIQDSQLRMIFAICNPAIASESQIGLALRILCGFGIDEIAEAFLTNKETINKRLFRAKEKLRTENIRMELPPENMLDARLDNVLHIIYLLFNEGYYSRTQDVILQKDLCLEAMRLGLLLTTFPATAQPRTFALLALMCFHASRFEARQPGTGTIVLYEEQDENRWDRELIAKGMHFLGLSATGNVLSTYHLEARIAFLHCSKEDTPEKWQEILALYNDLLILHYSPAAALNRTFALYKAHGAPLALAEAEKLQLTDNHFYWLLLGELNRSDDPAKAASHYRRAYDLAKTGAEKQGILRVLQSIESY</sequence>
<proteinExistence type="predicted"/>
<evidence type="ECO:0000259" key="1">
    <source>
        <dbReference type="Pfam" id="PF20239"/>
    </source>
</evidence>
<dbReference type="PANTHER" id="PTHR47756">
    <property type="entry name" value="BLL6612 PROTEIN-RELATED"/>
    <property type="match status" value="1"/>
</dbReference>
<protein>
    <submittedName>
        <fullName evidence="2">DUF6596 domain-containing protein</fullName>
    </submittedName>
</protein>
<dbReference type="InterPro" id="IPR046531">
    <property type="entry name" value="DUF6596"/>
</dbReference>
<evidence type="ECO:0000313" key="3">
    <source>
        <dbReference type="Proteomes" id="UP001485459"/>
    </source>
</evidence>
<keyword evidence="3" id="KW-1185">Reference proteome</keyword>
<evidence type="ECO:0000313" key="2">
    <source>
        <dbReference type="EMBL" id="WZN42767.1"/>
    </source>
</evidence>
<dbReference type="Gene3D" id="1.10.1740.10">
    <property type="match status" value="1"/>
</dbReference>
<dbReference type="Pfam" id="PF20239">
    <property type="entry name" value="DUF6596"/>
    <property type="match status" value="1"/>
</dbReference>
<dbReference type="EMBL" id="CP149822">
    <property type="protein sequence ID" value="WZN42767.1"/>
    <property type="molecule type" value="Genomic_DNA"/>
</dbReference>
<dbReference type="SUPFAM" id="SSF88946">
    <property type="entry name" value="Sigma2 domain of RNA polymerase sigma factors"/>
    <property type="match status" value="1"/>
</dbReference>
<dbReference type="Proteomes" id="UP001485459">
    <property type="component" value="Chromosome"/>
</dbReference>